<dbReference type="RefSeq" id="WP_057908325.1">
    <property type="nucleotide sequence ID" value="NZ_AYZB01000035.1"/>
</dbReference>
<evidence type="ECO:0000313" key="2">
    <source>
        <dbReference type="EMBL" id="KRM22342.1"/>
    </source>
</evidence>
<reference evidence="2 3" key="1">
    <citation type="journal article" date="2015" name="Genome Announc.">
        <title>Expanding the biotechnology potential of lactobacilli through comparative genomics of 213 strains and associated genera.</title>
        <authorList>
            <person name="Sun Z."/>
            <person name="Harris H.M."/>
            <person name="McCann A."/>
            <person name="Guo C."/>
            <person name="Argimon S."/>
            <person name="Zhang W."/>
            <person name="Yang X."/>
            <person name="Jeffery I.B."/>
            <person name="Cooney J.C."/>
            <person name="Kagawa T.F."/>
            <person name="Liu W."/>
            <person name="Song Y."/>
            <person name="Salvetti E."/>
            <person name="Wrobel A."/>
            <person name="Rasinkangas P."/>
            <person name="Parkhill J."/>
            <person name="Rea M.C."/>
            <person name="O'Sullivan O."/>
            <person name="Ritari J."/>
            <person name="Douillard F.P."/>
            <person name="Paul Ross R."/>
            <person name="Yang R."/>
            <person name="Briner A.E."/>
            <person name="Felis G.E."/>
            <person name="de Vos W.M."/>
            <person name="Barrangou R."/>
            <person name="Klaenhammer T.R."/>
            <person name="Caufield P.W."/>
            <person name="Cui Y."/>
            <person name="Zhang H."/>
            <person name="O'Toole P.W."/>
        </authorList>
    </citation>
    <scope>NUCLEOTIDE SEQUENCE [LARGE SCALE GENOMIC DNA]</scope>
    <source>
        <strain evidence="2 3">DSM 20719</strain>
    </source>
</reference>
<dbReference type="SUPFAM" id="SSF140453">
    <property type="entry name" value="EsxAB dimer-like"/>
    <property type="match status" value="1"/>
</dbReference>
<dbReference type="Proteomes" id="UP000050823">
    <property type="component" value="Unassembled WGS sequence"/>
</dbReference>
<dbReference type="NCBIfam" id="TIGR03930">
    <property type="entry name" value="WXG100_ESAT6"/>
    <property type="match status" value="1"/>
</dbReference>
<evidence type="ECO:0000313" key="3">
    <source>
        <dbReference type="Proteomes" id="UP000050823"/>
    </source>
</evidence>
<dbReference type="InterPro" id="IPR010310">
    <property type="entry name" value="T7SS_ESAT-6-like"/>
</dbReference>
<proteinExistence type="inferred from homology"/>
<dbReference type="Pfam" id="PF06013">
    <property type="entry name" value="WXG100"/>
    <property type="match status" value="1"/>
</dbReference>
<protein>
    <recommendedName>
        <fullName evidence="1">ESAT-6-like protein</fullName>
    </recommendedName>
</protein>
<sequence length="96" mass="11107">MANTIKLTPEDLRASANKYEGFNQDVLDLIQNASQEQENIRSNWEGNAFDKFDQQFEDLKPKMQDFAQLMDDINNQLKKVAEIIENTDNDIANQIN</sequence>
<dbReference type="EMBL" id="AYZB01000035">
    <property type="protein sequence ID" value="KRM22342.1"/>
    <property type="molecule type" value="Genomic_DNA"/>
</dbReference>
<dbReference type="Gene3D" id="1.10.287.1060">
    <property type="entry name" value="ESAT-6-like"/>
    <property type="match status" value="1"/>
</dbReference>
<dbReference type="AlphaFoldDB" id="A0AA89L4S2"/>
<name>A0AA89L4S2_9LACO</name>
<gene>
    <name evidence="2" type="ORF">FC90_GL000943</name>
</gene>
<comment type="similarity">
    <text evidence="1">Belongs to the WXG100 family.</text>
</comment>
<organism evidence="2 3">
    <name type="scientific">Latilactobacillus graminis DSM 20719</name>
    <dbReference type="NCBI Taxonomy" id="1423752"/>
    <lineage>
        <taxon>Bacteria</taxon>
        <taxon>Bacillati</taxon>
        <taxon>Bacillota</taxon>
        <taxon>Bacilli</taxon>
        <taxon>Lactobacillales</taxon>
        <taxon>Lactobacillaceae</taxon>
        <taxon>Latilactobacillus</taxon>
    </lineage>
</organism>
<accession>A0AA89L4S2</accession>
<comment type="caution">
    <text evidence="2">The sequence shown here is derived from an EMBL/GenBank/DDBJ whole genome shotgun (WGS) entry which is preliminary data.</text>
</comment>
<evidence type="ECO:0000256" key="1">
    <source>
        <dbReference type="RuleBase" id="RU362001"/>
    </source>
</evidence>
<dbReference type="InterPro" id="IPR036689">
    <property type="entry name" value="ESAT-6-like_sf"/>
</dbReference>